<accession>A0ACD5U8U6</accession>
<reference evidence="1" key="1">
    <citation type="submission" date="2021-05" db="EMBL/GenBank/DDBJ databases">
        <authorList>
            <person name="Scholz U."/>
            <person name="Mascher M."/>
            <person name="Fiebig A."/>
        </authorList>
    </citation>
    <scope>NUCLEOTIDE SEQUENCE [LARGE SCALE GENOMIC DNA]</scope>
</reference>
<evidence type="ECO:0000313" key="1">
    <source>
        <dbReference type="EnsemblPlants" id="AVESA.00010b.r2.2AG0211960.1.CDS"/>
    </source>
</evidence>
<dbReference type="Proteomes" id="UP001732700">
    <property type="component" value="Chromosome 2A"/>
</dbReference>
<proteinExistence type="predicted"/>
<organism evidence="1 2">
    <name type="scientific">Avena sativa</name>
    <name type="common">Oat</name>
    <dbReference type="NCBI Taxonomy" id="4498"/>
    <lineage>
        <taxon>Eukaryota</taxon>
        <taxon>Viridiplantae</taxon>
        <taxon>Streptophyta</taxon>
        <taxon>Embryophyta</taxon>
        <taxon>Tracheophyta</taxon>
        <taxon>Spermatophyta</taxon>
        <taxon>Magnoliopsida</taxon>
        <taxon>Liliopsida</taxon>
        <taxon>Poales</taxon>
        <taxon>Poaceae</taxon>
        <taxon>BOP clade</taxon>
        <taxon>Pooideae</taxon>
        <taxon>Poodae</taxon>
        <taxon>Poeae</taxon>
        <taxon>Poeae Chloroplast Group 1 (Aveneae type)</taxon>
        <taxon>Aveninae</taxon>
        <taxon>Avena</taxon>
    </lineage>
</organism>
<name>A0ACD5U8U6_AVESA</name>
<protein>
    <submittedName>
        <fullName evidence="1">Uncharacterized protein</fullName>
    </submittedName>
</protein>
<evidence type="ECO:0000313" key="2">
    <source>
        <dbReference type="Proteomes" id="UP001732700"/>
    </source>
</evidence>
<dbReference type="EnsemblPlants" id="AVESA.00010b.r2.2AG0211960.1">
    <property type="protein sequence ID" value="AVESA.00010b.r2.2AG0211960.1.CDS"/>
    <property type="gene ID" value="AVESA.00010b.r2.2AG0211960"/>
</dbReference>
<reference evidence="1" key="2">
    <citation type="submission" date="2025-09" db="UniProtKB">
        <authorList>
            <consortium name="EnsemblPlants"/>
        </authorList>
    </citation>
    <scope>IDENTIFICATION</scope>
</reference>
<sequence length="302" mass="35006">MELFHGYLQRYMSMTRLRPIPHAHDDEIYPSQSTLESRQSAADMTWELQTEVAQYGRSLSSVPLVPRQQAQSFARRVEEKLRRIYAAITCTSVSDVVQHREAQRPPRHSVEERAPRRSTQQRPPRHSVEERAPRRSMEQPPSPDHAGGSGRHEEHISPPLRHGPLPRLSQQAPPRAPPPDQAGGSGWQQSQFTFDQLQQNQITFEQWQHQQPIPYMDFAYRPQSHPQGDSITWDSTDDRHQQTQHEQVDWFSQYQQGTPPPIPTQNTQDQGEGSTAPRRDVIPPHRYGWSTPRPPPPRRRHQ</sequence>
<keyword evidence="2" id="KW-1185">Reference proteome</keyword>